<dbReference type="Pfam" id="PF04977">
    <property type="entry name" value="DivIC"/>
    <property type="match status" value="1"/>
</dbReference>
<dbReference type="InterPro" id="IPR007060">
    <property type="entry name" value="FtsL/DivIC"/>
</dbReference>
<comment type="caution">
    <text evidence="2">The sequence shown here is derived from an EMBL/GenBank/DDBJ whole genome shotgun (WGS) entry which is preliminary data.</text>
</comment>
<evidence type="ECO:0008006" key="4">
    <source>
        <dbReference type="Google" id="ProtNLM"/>
    </source>
</evidence>
<keyword evidence="1" id="KW-0472">Membrane</keyword>
<feature type="transmembrane region" description="Helical" evidence="1">
    <location>
        <begin position="15"/>
        <end position="33"/>
    </location>
</feature>
<dbReference type="EMBL" id="NVMX01000165">
    <property type="protein sequence ID" value="PDZ94550.1"/>
    <property type="molecule type" value="Genomic_DNA"/>
</dbReference>
<dbReference type="Proteomes" id="UP000219922">
    <property type="component" value="Unassembled WGS sequence"/>
</dbReference>
<evidence type="ECO:0000313" key="3">
    <source>
        <dbReference type="Proteomes" id="UP000219922"/>
    </source>
</evidence>
<name>A0A9X6XV86_BACCE</name>
<protein>
    <recommendedName>
        <fullName evidence="4">Cell division protein FtsL</fullName>
    </recommendedName>
</protein>
<dbReference type="RefSeq" id="WP_098006911.1">
    <property type="nucleotide sequence ID" value="NZ_JAWLRU010000002.1"/>
</dbReference>
<dbReference type="AlphaFoldDB" id="A0A9X6XV86"/>
<organism evidence="2 3">
    <name type="scientific">Bacillus cereus</name>
    <dbReference type="NCBI Taxonomy" id="1396"/>
    <lineage>
        <taxon>Bacteria</taxon>
        <taxon>Bacillati</taxon>
        <taxon>Bacillota</taxon>
        <taxon>Bacilli</taxon>
        <taxon>Bacillales</taxon>
        <taxon>Bacillaceae</taxon>
        <taxon>Bacillus</taxon>
        <taxon>Bacillus cereus group</taxon>
    </lineage>
</organism>
<accession>A0A9X6XV86</accession>
<keyword evidence="1" id="KW-0812">Transmembrane</keyword>
<evidence type="ECO:0000256" key="1">
    <source>
        <dbReference type="SAM" id="Phobius"/>
    </source>
</evidence>
<evidence type="ECO:0000313" key="2">
    <source>
        <dbReference type="EMBL" id="PDZ94550.1"/>
    </source>
</evidence>
<gene>
    <name evidence="2" type="ORF">CON36_33200</name>
</gene>
<sequence>MLTKVYTYFRGLNTSWQSIIFVGTVSILFFVIVSQSLSIIQMRYHINGLEESIMESDNENKLLVEKLEKTSTEKYVEEIAREKLGMVRSNEVPVQVNVVKSEKATEENHILDSKDKAGIYLEEWYTQLGKWFKKEKK</sequence>
<keyword evidence="1" id="KW-1133">Transmembrane helix</keyword>
<reference evidence="2 3" key="1">
    <citation type="submission" date="2017-09" db="EMBL/GenBank/DDBJ databases">
        <title>Large-scale bioinformatics analysis of Bacillus genomes uncovers conserved roles of natural products in bacterial physiology.</title>
        <authorList>
            <consortium name="Agbiome Team Llc"/>
            <person name="Bleich R.M."/>
            <person name="Grubbs K.J."/>
            <person name="Santa Maria K.C."/>
            <person name="Allen S.E."/>
            <person name="Farag S."/>
            <person name="Shank E.A."/>
            <person name="Bowers A."/>
        </authorList>
    </citation>
    <scope>NUCLEOTIDE SEQUENCE [LARGE SCALE GENOMIC DNA]</scope>
    <source>
        <strain evidence="2 3">AFS092789</strain>
    </source>
</reference>
<proteinExistence type="predicted"/>